<dbReference type="Gene3D" id="2.30.40.10">
    <property type="entry name" value="Urease, subunit C, domain 1"/>
    <property type="match status" value="1"/>
</dbReference>
<dbReference type="Pfam" id="PF07969">
    <property type="entry name" value="Amidohydro_3"/>
    <property type="match status" value="1"/>
</dbReference>
<dbReference type="HOGENOM" id="CLU_031758_0_1_11"/>
<evidence type="ECO:0000313" key="3">
    <source>
        <dbReference type="Proteomes" id="UP000006461"/>
    </source>
</evidence>
<dbReference type="SUPFAM" id="SSF51338">
    <property type="entry name" value="Composite domain of metallo-dependent hydrolases"/>
    <property type="match status" value="1"/>
</dbReference>
<dbReference type="InterPro" id="IPR052349">
    <property type="entry name" value="Metallo-hydrolase_Enzymes"/>
</dbReference>
<keyword evidence="3" id="KW-1185">Reference proteome</keyword>
<dbReference type="KEGG" id="mmar:MODMU_3287"/>
<dbReference type="eggNOG" id="COG0402">
    <property type="taxonomic scope" value="Bacteria"/>
</dbReference>
<dbReference type="PATRIC" id="fig|477641.3.peg.3110"/>
<dbReference type="GO" id="GO:0006209">
    <property type="term" value="P:cytosine catabolic process"/>
    <property type="evidence" value="ECO:0007669"/>
    <property type="project" value="TreeGrafter"/>
</dbReference>
<protein>
    <submittedName>
        <fullName evidence="2">Cytosine deaminase</fullName>
    </submittedName>
</protein>
<dbReference type="PANTHER" id="PTHR32027">
    <property type="entry name" value="CYTOSINE DEAMINASE"/>
    <property type="match status" value="1"/>
</dbReference>
<evidence type="ECO:0000259" key="1">
    <source>
        <dbReference type="Pfam" id="PF07969"/>
    </source>
</evidence>
<evidence type="ECO:0000313" key="2">
    <source>
        <dbReference type="EMBL" id="CCH88700.1"/>
    </source>
</evidence>
<dbReference type="Gene3D" id="3.20.20.140">
    <property type="entry name" value="Metal-dependent hydrolases"/>
    <property type="match status" value="1"/>
</dbReference>
<dbReference type="STRING" id="477641.MODMU_3287"/>
<reference evidence="2 3" key="1">
    <citation type="journal article" date="2012" name="J. Bacteriol.">
        <title>Genome Sequence of Radiation-Resistant Modestobacter marinus Strain BC501, a Representative Actinobacterium That Thrives on Calcareous Stone Surfaces.</title>
        <authorList>
            <person name="Normand P."/>
            <person name="Gury J."/>
            <person name="Pujic P."/>
            <person name="Chouaia B."/>
            <person name="Crotti E."/>
            <person name="Brusetti L."/>
            <person name="Daffonchio D."/>
            <person name="Vacherie B."/>
            <person name="Barbe V."/>
            <person name="Medigue C."/>
            <person name="Calteau A."/>
            <person name="Ghodhbane-Gtari F."/>
            <person name="Essoussi I."/>
            <person name="Nouioui I."/>
            <person name="Abbassi-Ghozzi I."/>
            <person name="Gtari M."/>
        </authorList>
    </citation>
    <scope>NUCLEOTIDE SEQUENCE [LARGE SCALE GENOMIC DNA]</scope>
    <source>
        <strain evidence="3">BC 501</strain>
    </source>
</reference>
<accession>I4EZ87</accession>
<dbReference type="OMA" id="MGYDQIN"/>
<dbReference type="Proteomes" id="UP000006461">
    <property type="component" value="Chromosome"/>
</dbReference>
<dbReference type="InterPro" id="IPR032466">
    <property type="entry name" value="Metal_Hydrolase"/>
</dbReference>
<organism evidence="2 3">
    <name type="scientific">Modestobacter italicus (strain DSM 44449 / CECT 9708 / BC 501)</name>
    <dbReference type="NCBI Taxonomy" id="2732864"/>
    <lineage>
        <taxon>Bacteria</taxon>
        <taxon>Bacillati</taxon>
        <taxon>Actinomycetota</taxon>
        <taxon>Actinomycetes</taxon>
        <taxon>Geodermatophilales</taxon>
        <taxon>Geodermatophilaceae</taxon>
        <taxon>Modestobacter</taxon>
    </lineage>
</organism>
<dbReference type="OrthoDB" id="3366604at2"/>
<dbReference type="GO" id="GO:0004131">
    <property type="term" value="F:cytosine deaminase activity"/>
    <property type="evidence" value="ECO:0007669"/>
    <property type="project" value="TreeGrafter"/>
</dbReference>
<dbReference type="PANTHER" id="PTHR32027:SF0">
    <property type="entry name" value="CYTOSINE DEAMINASE"/>
    <property type="match status" value="1"/>
</dbReference>
<dbReference type="InterPro" id="IPR013108">
    <property type="entry name" value="Amidohydro_3"/>
</dbReference>
<dbReference type="EMBL" id="FO203431">
    <property type="protein sequence ID" value="CCH88700.1"/>
    <property type="molecule type" value="Genomic_DNA"/>
</dbReference>
<dbReference type="SUPFAM" id="SSF51556">
    <property type="entry name" value="Metallo-dependent hydrolases"/>
    <property type="match status" value="1"/>
</dbReference>
<sequence>MTAARLRDGSVVDMACADGVVTAVVPAGELPRPAGVPVVDAAGGLVTEPFVDAHLHLDKVRTLPWVGDAALQAYTGDGMADSARGIDLARAVKEQYSVERLLPAVRQALADGERHGVLHVQAFADVDTAAGLVGVQAVLAAREEFRGRVDVAVVAFPQDGLLRDPGAGDLVEEALALGADVVGGIPWLEETTADQEAHVEWACALAARLGRRVAMLTDDAPDPSCDTTRMLAEALRRHGLQGRGVACHARALGHYDAQRQTAVLELAREVGLGLVSDPHTGSVALPVERAVALGVDVALGQDDIEDAYYPFGRHNLLEVAFLAAHLLDMRTAPQQEVLVDLVTTSAARVLGLTGYGLRVGGPADLLVHDAARTVDLLAHHAAPRVVVRGGVVLCQPPAVSTPATASSAPGTSA</sequence>
<feature type="domain" description="Amidohydrolase 3" evidence="1">
    <location>
        <begin position="91"/>
        <end position="392"/>
    </location>
</feature>
<gene>
    <name evidence="2" type="ordered locus">MODMU_3287</name>
</gene>
<name>I4EZ87_MODI5</name>
<dbReference type="AlphaFoldDB" id="I4EZ87"/>
<dbReference type="InterPro" id="IPR011059">
    <property type="entry name" value="Metal-dep_hydrolase_composite"/>
</dbReference>
<proteinExistence type="predicted"/>
<dbReference type="GO" id="GO:0035888">
    <property type="term" value="F:isoguanine deaminase activity"/>
    <property type="evidence" value="ECO:0007669"/>
    <property type="project" value="TreeGrafter"/>
</dbReference>